<proteinExistence type="predicted"/>
<dbReference type="EMBL" id="LT629792">
    <property type="protein sequence ID" value="SDU06829.1"/>
    <property type="molecule type" value="Genomic_DNA"/>
</dbReference>
<evidence type="ECO:0008006" key="3">
    <source>
        <dbReference type="Google" id="ProtNLM"/>
    </source>
</evidence>
<organism evidence="1 2">
    <name type="scientific">Schaalia radingae</name>
    <dbReference type="NCBI Taxonomy" id="131110"/>
    <lineage>
        <taxon>Bacteria</taxon>
        <taxon>Bacillati</taxon>
        <taxon>Actinomycetota</taxon>
        <taxon>Actinomycetes</taxon>
        <taxon>Actinomycetales</taxon>
        <taxon>Actinomycetaceae</taxon>
        <taxon>Schaalia</taxon>
    </lineage>
</organism>
<sequence>MEESDHIVRMRLLLQAWQTPDICALREQCDSALTRVRFHHSLRRRWQEVRALTNIYEAAYLSRWEGSPISTSDLRDLTMREGPHEAGTLTTGEQFALGIWRSQWHVMTLMPPLNRTPTTRPASQPALPNLVAGLHRDITSLLATSGHVERSRIAVPASPRRLAHVLSHVTCDVPAVVSAAAVWADCAAHPLFEPGSRSVGAAVARWILTVRGTDPTGVVTVSKLSATDPQRVARIVSGWAAPDHSYAHDVLAFFLSSLIAGVDDALDIALSVQAGHPRQ</sequence>
<name>A0ABY0VBS5_9ACTO</name>
<gene>
    <name evidence="1" type="ORF">SAMN04489714_1968</name>
</gene>
<keyword evidence="2" id="KW-1185">Reference proteome</keyword>
<reference evidence="1 2" key="1">
    <citation type="submission" date="2016-10" db="EMBL/GenBank/DDBJ databases">
        <authorList>
            <person name="Varghese N."/>
            <person name="Submissions S."/>
        </authorList>
    </citation>
    <scope>NUCLEOTIDE SEQUENCE [LARGE SCALE GENOMIC DNA]</scope>
    <source>
        <strain evidence="1 2">DSM 9169</strain>
    </source>
</reference>
<evidence type="ECO:0000313" key="1">
    <source>
        <dbReference type="EMBL" id="SDU06829.1"/>
    </source>
</evidence>
<protein>
    <recommendedName>
        <fullName evidence="3">TIGR03083 family protein</fullName>
    </recommendedName>
</protein>
<evidence type="ECO:0000313" key="2">
    <source>
        <dbReference type="Proteomes" id="UP000198976"/>
    </source>
</evidence>
<dbReference type="Proteomes" id="UP000198976">
    <property type="component" value="Chromosome I"/>
</dbReference>
<accession>A0ABY0VBS5</accession>